<organism evidence="6 7">
    <name type="scientific">Rubritalea halochordaticola</name>
    <dbReference type="NCBI Taxonomy" id="714537"/>
    <lineage>
        <taxon>Bacteria</taxon>
        <taxon>Pseudomonadati</taxon>
        <taxon>Verrucomicrobiota</taxon>
        <taxon>Verrucomicrobiia</taxon>
        <taxon>Verrucomicrobiales</taxon>
        <taxon>Rubritaleaceae</taxon>
        <taxon>Rubritalea</taxon>
    </lineage>
</organism>
<dbReference type="GO" id="GO:0016301">
    <property type="term" value="F:kinase activity"/>
    <property type="evidence" value="ECO:0007669"/>
    <property type="project" value="UniProtKB-KW"/>
</dbReference>
<feature type="domain" description="Carbohydrate kinase FGGY C-terminal" evidence="5">
    <location>
        <begin position="384"/>
        <end position="456"/>
    </location>
</feature>
<keyword evidence="2" id="KW-0808">Transferase</keyword>
<proteinExistence type="inferred from homology"/>
<dbReference type="PIRSF" id="PIRSF000538">
    <property type="entry name" value="GlpK"/>
    <property type="match status" value="1"/>
</dbReference>
<dbReference type="Proteomes" id="UP001424741">
    <property type="component" value="Unassembled WGS sequence"/>
</dbReference>
<dbReference type="InterPro" id="IPR018485">
    <property type="entry name" value="FGGY_C"/>
</dbReference>
<reference evidence="6 7" key="1">
    <citation type="submission" date="2024-02" db="EMBL/GenBank/DDBJ databases">
        <title>Rubritalea halochordaticola NBRC 107102.</title>
        <authorList>
            <person name="Ichikawa N."/>
            <person name="Katano-Makiyama Y."/>
            <person name="Hidaka K."/>
        </authorList>
    </citation>
    <scope>NUCLEOTIDE SEQUENCE [LARGE SCALE GENOMIC DNA]</scope>
    <source>
        <strain evidence="6 7">NBRC 107102</strain>
    </source>
</reference>
<evidence type="ECO:0000256" key="2">
    <source>
        <dbReference type="ARBA" id="ARBA00022679"/>
    </source>
</evidence>
<evidence type="ECO:0000256" key="3">
    <source>
        <dbReference type="ARBA" id="ARBA00022777"/>
    </source>
</evidence>
<evidence type="ECO:0000259" key="5">
    <source>
        <dbReference type="Pfam" id="PF02782"/>
    </source>
</evidence>
<accession>A0ABP9UU29</accession>
<comment type="similarity">
    <text evidence="1">Belongs to the FGGY kinase family.</text>
</comment>
<evidence type="ECO:0000256" key="1">
    <source>
        <dbReference type="ARBA" id="ARBA00009156"/>
    </source>
</evidence>
<dbReference type="InterPro" id="IPR043129">
    <property type="entry name" value="ATPase_NBD"/>
</dbReference>
<dbReference type="SUPFAM" id="SSF53067">
    <property type="entry name" value="Actin-like ATPase domain"/>
    <property type="match status" value="2"/>
</dbReference>
<dbReference type="Gene3D" id="3.30.420.40">
    <property type="match status" value="2"/>
</dbReference>
<dbReference type="EMBL" id="BAABRL010000001">
    <property type="protein sequence ID" value="GAA5493920.1"/>
    <property type="molecule type" value="Genomic_DNA"/>
</dbReference>
<dbReference type="Pfam" id="PF00370">
    <property type="entry name" value="FGGY_N"/>
    <property type="match status" value="1"/>
</dbReference>
<protein>
    <submittedName>
        <fullName evidence="6">Xylulose kinase</fullName>
    </submittedName>
</protein>
<keyword evidence="7" id="KW-1185">Reference proteome</keyword>
<feature type="domain" description="Carbohydrate kinase FGGY N-terminal" evidence="4">
    <location>
        <begin position="129"/>
        <end position="280"/>
    </location>
</feature>
<dbReference type="InterPro" id="IPR042024">
    <property type="entry name" value="D-XK_euk"/>
</dbReference>
<evidence type="ECO:0000259" key="4">
    <source>
        <dbReference type="Pfam" id="PF00370"/>
    </source>
</evidence>
<dbReference type="InterPro" id="IPR000577">
    <property type="entry name" value="Carb_kinase_FGGY"/>
</dbReference>
<dbReference type="PANTHER" id="PTHR10196:SF57">
    <property type="entry name" value="XYLULOSE KINASE"/>
    <property type="match status" value="1"/>
</dbReference>
<evidence type="ECO:0000313" key="6">
    <source>
        <dbReference type="EMBL" id="GAA5493920.1"/>
    </source>
</evidence>
<name>A0ABP9UU29_9BACT</name>
<keyword evidence="3 6" id="KW-0418">Kinase</keyword>
<sequence>MYLGLDCSTQSLSAIIIDAENGEIIHETSVNFEQDLSQYKTTHGFVRGTEPDEFFSDPLMWVDALDLLFRRMQEQNAPLHRVKVISGSGQQHATVYLKDCFHSSLATLTPNLSLREQLIGCFSRPVSPIWLDGSTRRECNEIIEAIGGNEVSISTTGSAVTPRFSAAQIRKYSRQYSERWDETTTIHLASSFLASILCGKSVAIDYGDGAGMNLMNLETLSWDPTMANATHEGTLDRLPPLAATTTIVGKISSYFSSKYGFSPNTQCCLWSGDNPCSLVGMGVVRPGTWIISLGTSFTLFSALKEPHTDPQGYGHVFGNPIGGYMALSCFKNGALACVALKEHLGISWEEFDQALHKLPSEDETPALPFYETEITPPARAVDQSSTTPRTLVDGQFLNMKHHSEWLGELPETILVTGGVSRSNSVCQTIANIFQRPVQRISTSSSASLGAALIAAHTDGHDIDFLTELFCDPSSKFCEPNPTVCETYEKLTQKFLASLSDHLKE</sequence>
<comment type="caution">
    <text evidence="6">The sequence shown here is derived from an EMBL/GenBank/DDBJ whole genome shotgun (WGS) entry which is preliminary data.</text>
</comment>
<gene>
    <name evidence="6" type="primary">xylB</name>
    <name evidence="6" type="ORF">Rhal01_00072</name>
</gene>
<evidence type="ECO:0000313" key="7">
    <source>
        <dbReference type="Proteomes" id="UP001424741"/>
    </source>
</evidence>
<dbReference type="PANTHER" id="PTHR10196">
    <property type="entry name" value="SUGAR KINASE"/>
    <property type="match status" value="1"/>
</dbReference>
<dbReference type="Pfam" id="PF02782">
    <property type="entry name" value="FGGY_C"/>
    <property type="match status" value="1"/>
</dbReference>
<dbReference type="InterPro" id="IPR018484">
    <property type="entry name" value="FGGY_N"/>
</dbReference>
<dbReference type="CDD" id="cd07776">
    <property type="entry name" value="ASKHA_NBD_FGGY_SpXK-like"/>
    <property type="match status" value="1"/>
</dbReference>
<dbReference type="RefSeq" id="WP_346186992.1">
    <property type="nucleotide sequence ID" value="NZ_BAABRL010000001.1"/>
</dbReference>